<organism evidence="2 3">
    <name type="scientific">Ridgeia piscesae</name>
    <name type="common">Tubeworm</name>
    <dbReference type="NCBI Taxonomy" id="27915"/>
    <lineage>
        <taxon>Eukaryota</taxon>
        <taxon>Metazoa</taxon>
        <taxon>Spiralia</taxon>
        <taxon>Lophotrochozoa</taxon>
        <taxon>Annelida</taxon>
        <taxon>Polychaeta</taxon>
        <taxon>Sedentaria</taxon>
        <taxon>Canalipalpata</taxon>
        <taxon>Sabellida</taxon>
        <taxon>Siboglinidae</taxon>
        <taxon>Ridgeia</taxon>
    </lineage>
</organism>
<comment type="caution">
    <text evidence="2">The sequence shown here is derived from an EMBL/GenBank/DDBJ whole genome shotgun (WGS) entry which is preliminary data.</text>
</comment>
<sequence>MSSSGVGYGHGGWCHKDGGGIVTDNTKEKNKTNSRTKNKDYRSQVVIPYVEGVSERVHRVKKKYGVVNSRAFPHHPQAPAGTSTSGIPRWQSGDDDRPEMREVVPRTLVGQLPVLYFVQRIHEILRVVGTTGPRCVSSCSELVDGNYQSCLACNVYVMCIHRLLHDNQPCRQRHFVWDDFKRSCQPTSRTCKVTHGGCH</sequence>
<keyword evidence="3" id="KW-1185">Reference proteome</keyword>
<dbReference type="EMBL" id="JAODUO010000519">
    <property type="protein sequence ID" value="KAK2178996.1"/>
    <property type="molecule type" value="Genomic_DNA"/>
</dbReference>
<protein>
    <submittedName>
        <fullName evidence="2">Uncharacterized protein</fullName>
    </submittedName>
</protein>
<name>A0AAD9KX47_RIDPI</name>
<accession>A0AAD9KX47</accession>
<feature type="region of interest" description="Disordered" evidence="1">
    <location>
        <begin position="71"/>
        <end position="98"/>
    </location>
</feature>
<gene>
    <name evidence="2" type="ORF">NP493_519g03003</name>
</gene>
<feature type="compositionally biased region" description="Gly residues" evidence="1">
    <location>
        <begin position="1"/>
        <end position="12"/>
    </location>
</feature>
<feature type="compositionally biased region" description="Basic and acidic residues" evidence="1">
    <location>
        <begin position="25"/>
        <end position="39"/>
    </location>
</feature>
<dbReference type="AlphaFoldDB" id="A0AAD9KX47"/>
<evidence type="ECO:0000256" key="1">
    <source>
        <dbReference type="SAM" id="MobiDB-lite"/>
    </source>
</evidence>
<reference evidence="2" key="1">
    <citation type="journal article" date="2023" name="Mol. Biol. Evol.">
        <title>Third-Generation Sequencing Reveals the Adaptive Role of the Epigenome in Three Deep-Sea Polychaetes.</title>
        <authorList>
            <person name="Perez M."/>
            <person name="Aroh O."/>
            <person name="Sun Y."/>
            <person name="Lan Y."/>
            <person name="Juniper S.K."/>
            <person name="Young C.R."/>
            <person name="Angers B."/>
            <person name="Qian P.Y."/>
        </authorList>
    </citation>
    <scope>NUCLEOTIDE SEQUENCE</scope>
    <source>
        <strain evidence="2">R07B-5</strain>
    </source>
</reference>
<proteinExistence type="predicted"/>
<dbReference type="Proteomes" id="UP001209878">
    <property type="component" value="Unassembled WGS sequence"/>
</dbReference>
<feature type="region of interest" description="Disordered" evidence="1">
    <location>
        <begin position="1"/>
        <end position="39"/>
    </location>
</feature>
<evidence type="ECO:0000313" key="3">
    <source>
        <dbReference type="Proteomes" id="UP001209878"/>
    </source>
</evidence>
<evidence type="ECO:0000313" key="2">
    <source>
        <dbReference type="EMBL" id="KAK2178996.1"/>
    </source>
</evidence>